<protein>
    <submittedName>
        <fullName evidence="2">S24 family peptidase</fullName>
    </submittedName>
</protein>
<dbReference type="InterPro" id="IPR039418">
    <property type="entry name" value="LexA-like"/>
</dbReference>
<accession>A0A430G2D6</accession>
<organism evidence="2 3">
    <name type="scientific">Sphingomonas koreensis</name>
    <dbReference type="NCBI Taxonomy" id="93064"/>
    <lineage>
        <taxon>Bacteria</taxon>
        <taxon>Pseudomonadati</taxon>
        <taxon>Pseudomonadota</taxon>
        <taxon>Alphaproteobacteria</taxon>
        <taxon>Sphingomonadales</taxon>
        <taxon>Sphingomonadaceae</taxon>
        <taxon>Sphingomonas</taxon>
    </lineage>
</organism>
<comment type="caution">
    <text evidence="2">The sequence shown here is derived from an EMBL/GenBank/DDBJ whole genome shotgun (WGS) entry which is preliminary data.</text>
</comment>
<dbReference type="EMBL" id="QQYZ01000011">
    <property type="protein sequence ID" value="RSY83132.1"/>
    <property type="molecule type" value="Genomic_DNA"/>
</dbReference>
<dbReference type="RefSeq" id="WP_126004705.1">
    <property type="nucleotide sequence ID" value="NZ_QQYZ01000011.1"/>
</dbReference>
<dbReference type="AlphaFoldDB" id="A0A430G2D6"/>
<evidence type="ECO:0000313" key="2">
    <source>
        <dbReference type="EMBL" id="RSY83132.1"/>
    </source>
</evidence>
<dbReference type="SUPFAM" id="SSF51306">
    <property type="entry name" value="LexA/Signal peptidase"/>
    <property type="match status" value="1"/>
</dbReference>
<evidence type="ECO:0000259" key="1">
    <source>
        <dbReference type="Pfam" id="PF00717"/>
    </source>
</evidence>
<dbReference type="CDD" id="cd06529">
    <property type="entry name" value="S24_LexA-like"/>
    <property type="match status" value="1"/>
</dbReference>
<dbReference type="InterPro" id="IPR036286">
    <property type="entry name" value="LexA/Signal_pep-like_sf"/>
</dbReference>
<name>A0A430G2D6_9SPHN</name>
<reference evidence="2 3" key="1">
    <citation type="submission" date="2018-07" db="EMBL/GenBank/DDBJ databases">
        <title>Genomic and Epidemiologic Investigation of an Indolent Hospital Outbreak.</title>
        <authorList>
            <person name="Johnson R.C."/>
            <person name="Deming C."/>
            <person name="Conlan S."/>
            <person name="Zellmer C.J."/>
            <person name="Michelin A.V."/>
            <person name="Lee-Lin S."/>
            <person name="Thomas P.J."/>
            <person name="Park M."/>
            <person name="Weingarten R.A."/>
            <person name="Less J."/>
            <person name="Dekker J.P."/>
            <person name="Frank K.M."/>
            <person name="Musser K.A."/>
            <person name="Mcquiston J.R."/>
            <person name="Henderson D.K."/>
            <person name="Lau A.F."/>
            <person name="Palmore T.N."/>
            <person name="Segre J.A."/>
        </authorList>
    </citation>
    <scope>NUCLEOTIDE SEQUENCE [LARGE SCALE GENOMIC DNA]</scope>
    <source>
        <strain evidence="2 3">SK-CDC1_0717</strain>
    </source>
</reference>
<gene>
    <name evidence="2" type="ORF">DAH66_12750</name>
</gene>
<dbReference type="InterPro" id="IPR015927">
    <property type="entry name" value="Peptidase_S24_S26A/B/C"/>
</dbReference>
<proteinExistence type="predicted"/>
<evidence type="ECO:0000313" key="3">
    <source>
        <dbReference type="Proteomes" id="UP000287746"/>
    </source>
</evidence>
<dbReference type="Proteomes" id="UP000287746">
    <property type="component" value="Unassembled WGS sequence"/>
</dbReference>
<sequence>MKSAQDRDREMLLALSAATGRSISALAGDAGVAVTTFTRLVNRKSPHRLSSTTVEKLKTKFPDFFGETDDTVDMPDYVEVEILPSYGGMGGGGFGEGEPGRALLARQLIEERLRGQPADFLMIDVRGDSMVEAGYLHGDQILVDRRDRDPTQPGPFALFDGDTYVVKLVERVPLQRGKLRIFSANDRYTEYQVAEDEAKLIGRPVWLGRAL</sequence>
<dbReference type="Gene3D" id="2.10.109.10">
    <property type="entry name" value="Umud Fragment, subunit A"/>
    <property type="match status" value="1"/>
</dbReference>
<dbReference type="Pfam" id="PF00717">
    <property type="entry name" value="Peptidase_S24"/>
    <property type="match status" value="1"/>
</dbReference>
<feature type="domain" description="Peptidase S24/S26A/S26B/S26C" evidence="1">
    <location>
        <begin position="116"/>
        <end position="203"/>
    </location>
</feature>